<dbReference type="InterPro" id="IPR036465">
    <property type="entry name" value="vWFA_dom_sf"/>
</dbReference>
<feature type="domain" description="VWFA" evidence="2">
    <location>
        <begin position="330"/>
        <end position="499"/>
    </location>
</feature>
<dbReference type="Pfam" id="PF13768">
    <property type="entry name" value="VWA_3"/>
    <property type="match status" value="1"/>
</dbReference>
<evidence type="ECO:0000259" key="2">
    <source>
        <dbReference type="PROSITE" id="PS50234"/>
    </source>
</evidence>
<dbReference type="SMART" id="SM00327">
    <property type="entry name" value="VWA"/>
    <property type="match status" value="1"/>
</dbReference>
<feature type="transmembrane region" description="Helical" evidence="1">
    <location>
        <begin position="21"/>
        <end position="44"/>
    </location>
</feature>
<sequence length="794" mass="86167">MAHHCRTEKRYLWGTGRLQKQALAWLGLFVFMITVLLVNSAAWAQQENTRQTTQSPYFYIPGGKEGVDELPLKNTDVDVRISGVIADVTIVQHYSNTGSQPIEAKYVFPGSTRAAVYAMNVRIGERLIEADIREKQQARAEYEAAREEGKTAALLEEHLPNVFQMNVANIMPGDDVRVELHYTELLVPQSANYQFVFPTVVGPRYNSPHTQDRRSQAAASATSLPYLHAGEPSSSDFHLKAVIVSPLGIKEVSSPSHELQVALAEHDQRASIDLGQSAQANNRDFILNYRLAGDQIESGVMLYQGENENFFLAMVQPPKAISSEMIPPRDYIFVVDISGSMGGFPLDTAKQVVKELMGTLRPNDTFNVLLFSGSSSTLAPQSVAATEENIQKALQMLSTYHGSGSTELIPALRHVYGLEKAPNLSRTVVIVTDGYVSVEKEAFDLVRQNLDKANVFAFGIGSSVNRYLIEGLARAGMGEPFVITNAAQAAEQAQVFQRMIASPVLTSVKAGFQGFDVYDVEPSHLPDVLGERPVIVFGKWRGEATGSIVIEGQSASGPYQQVLTVSGQASRDASALRYLWARSRIDGLMDKEHLGYGNSYKEQIIELGLKYSMLTPYTSFVAVDHTVRNQGGESTSVTQPLPMPQGVSDLAVGAQENMRFQASASLAIQASPAPTSAMGSGRLATAAVAQPADERKEELAREAPSVVAEPVLSEPVSTTATGTATTVDTAAFAQNQPAQETSLSERDSQAVVDKPVVVDEGGLPGWVLPLLLVVAASVLWAILGYVRRSRQHKG</sequence>
<evidence type="ECO:0000259" key="3">
    <source>
        <dbReference type="PROSITE" id="PS51468"/>
    </source>
</evidence>
<gene>
    <name evidence="4" type="ORF">CUZ56_00931</name>
</gene>
<dbReference type="InterPro" id="IPR013694">
    <property type="entry name" value="VIT"/>
</dbReference>
<dbReference type="AlphaFoldDB" id="A0A433SEC8"/>
<dbReference type="EMBL" id="PQSP01000002">
    <property type="protein sequence ID" value="RUS66994.1"/>
    <property type="molecule type" value="Genomic_DNA"/>
</dbReference>
<dbReference type="Gene3D" id="3.40.50.410">
    <property type="entry name" value="von Willebrand factor, type A domain"/>
    <property type="match status" value="1"/>
</dbReference>
<dbReference type="PROSITE" id="PS51468">
    <property type="entry name" value="VIT"/>
    <property type="match status" value="1"/>
</dbReference>
<dbReference type="SUPFAM" id="SSF53300">
    <property type="entry name" value="vWA-like"/>
    <property type="match status" value="1"/>
</dbReference>
<protein>
    <submittedName>
        <fullName evidence="4">Uncharacterized protein</fullName>
    </submittedName>
</protein>
<comment type="caution">
    <text evidence="4">The sequence shown here is derived from an EMBL/GenBank/DDBJ whole genome shotgun (WGS) entry which is preliminary data.</text>
</comment>
<evidence type="ECO:0000256" key="1">
    <source>
        <dbReference type="SAM" id="Phobius"/>
    </source>
</evidence>
<dbReference type="PROSITE" id="PS50234">
    <property type="entry name" value="VWFA"/>
    <property type="match status" value="1"/>
</dbReference>
<keyword evidence="1" id="KW-0812">Transmembrane</keyword>
<dbReference type="Pfam" id="PF08487">
    <property type="entry name" value="VIT"/>
    <property type="match status" value="1"/>
</dbReference>
<dbReference type="PANTHER" id="PTHR45737:SF6">
    <property type="entry name" value="VON WILLEBRAND FACTOR A DOMAIN-CONTAINING PROTEIN 5A"/>
    <property type="match status" value="1"/>
</dbReference>
<keyword evidence="1" id="KW-0472">Membrane</keyword>
<name>A0A433SEC8_9BURK</name>
<keyword evidence="5" id="KW-1185">Reference proteome</keyword>
<keyword evidence="1" id="KW-1133">Transmembrane helix</keyword>
<evidence type="ECO:0000313" key="5">
    <source>
        <dbReference type="Proteomes" id="UP000286947"/>
    </source>
</evidence>
<proteinExistence type="predicted"/>
<reference evidence="4 5" key="1">
    <citation type="submission" date="2018-01" db="EMBL/GenBank/DDBJ databases">
        <title>Saezia sanguinis gen. nov., sp. nov., in the order Burkholderiales isolated from human blood.</title>
        <authorList>
            <person name="Medina-Pascual M.J."/>
            <person name="Valdezate S."/>
            <person name="Monzon S."/>
            <person name="Cuesta I."/>
            <person name="Carrasco G."/>
            <person name="Villalon P."/>
            <person name="Saez-Nieto J.A."/>
        </authorList>
    </citation>
    <scope>NUCLEOTIDE SEQUENCE [LARGE SCALE GENOMIC DNA]</scope>
    <source>
        <strain evidence="4 5">CNM695-12</strain>
    </source>
</reference>
<evidence type="ECO:0000313" key="4">
    <source>
        <dbReference type="EMBL" id="RUS66994.1"/>
    </source>
</evidence>
<dbReference type="InterPro" id="IPR002035">
    <property type="entry name" value="VWF_A"/>
</dbReference>
<feature type="transmembrane region" description="Helical" evidence="1">
    <location>
        <begin position="766"/>
        <end position="786"/>
    </location>
</feature>
<dbReference type="RefSeq" id="WP_239442042.1">
    <property type="nucleotide sequence ID" value="NZ_PQSP01000002.1"/>
</dbReference>
<accession>A0A433SEC8</accession>
<dbReference type="SMART" id="SM00609">
    <property type="entry name" value="VIT"/>
    <property type="match status" value="1"/>
</dbReference>
<feature type="domain" description="VIT" evidence="3">
    <location>
        <begin position="56"/>
        <end position="184"/>
    </location>
</feature>
<dbReference type="Proteomes" id="UP000286947">
    <property type="component" value="Unassembled WGS sequence"/>
</dbReference>
<dbReference type="PANTHER" id="PTHR45737">
    <property type="entry name" value="VON WILLEBRAND FACTOR A DOMAIN-CONTAINING PROTEIN 5A"/>
    <property type="match status" value="1"/>
</dbReference>
<organism evidence="4 5">
    <name type="scientific">Saezia sanguinis</name>
    <dbReference type="NCBI Taxonomy" id="1965230"/>
    <lineage>
        <taxon>Bacteria</taxon>
        <taxon>Pseudomonadati</taxon>
        <taxon>Pseudomonadota</taxon>
        <taxon>Betaproteobacteria</taxon>
        <taxon>Burkholderiales</taxon>
        <taxon>Saeziaceae</taxon>
        <taxon>Saezia</taxon>
    </lineage>
</organism>